<dbReference type="InterPro" id="IPR039422">
    <property type="entry name" value="MarR/SlyA-like"/>
</dbReference>
<accession>A0A850PXV6</accession>
<evidence type="ECO:0000313" key="2">
    <source>
        <dbReference type="EMBL" id="NVN53283.1"/>
    </source>
</evidence>
<dbReference type="GO" id="GO:0006950">
    <property type="term" value="P:response to stress"/>
    <property type="evidence" value="ECO:0007669"/>
    <property type="project" value="TreeGrafter"/>
</dbReference>
<protein>
    <submittedName>
        <fullName evidence="2">Transcriptional regulator, MarR family</fullName>
    </submittedName>
</protein>
<dbReference type="InterPro" id="IPR000835">
    <property type="entry name" value="HTH_MarR-typ"/>
</dbReference>
<feature type="domain" description="HTH marR-type" evidence="1">
    <location>
        <begin position="5"/>
        <end position="140"/>
    </location>
</feature>
<dbReference type="PANTHER" id="PTHR33164">
    <property type="entry name" value="TRANSCRIPTIONAL REGULATOR, MARR FAMILY"/>
    <property type="match status" value="1"/>
</dbReference>
<gene>
    <name evidence="2" type="ORF">HLY00_5255</name>
</gene>
<dbReference type="RefSeq" id="WP_178361482.1">
    <property type="nucleotide sequence ID" value="NZ_JABFYL010000048.1"/>
</dbReference>
<sequence>MEDSHTQPLDSVLLACRELWSAMESFDEAACRSLGIGRSDLRALNMLENGPLSAAALADRLALTRGSVTALVDRLESAELVARQPDPQDRRSVLVGLQEPTWRALAGIYRPLGQRVAAVGAAATARDRRILVRGLEGIAEAFHEAGSAVS</sequence>
<dbReference type="GO" id="GO:0003700">
    <property type="term" value="F:DNA-binding transcription factor activity"/>
    <property type="evidence" value="ECO:0007669"/>
    <property type="project" value="InterPro"/>
</dbReference>
<dbReference type="PROSITE" id="PS50995">
    <property type="entry name" value="HTH_MARR_2"/>
    <property type="match status" value="1"/>
</dbReference>
<dbReference type="AlphaFoldDB" id="A0A850PXV6"/>
<dbReference type="SMART" id="SM00347">
    <property type="entry name" value="HTH_MARR"/>
    <property type="match status" value="1"/>
</dbReference>
<dbReference type="InterPro" id="IPR036390">
    <property type="entry name" value="WH_DNA-bd_sf"/>
</dbReference>
<dbReference type="Proteomes" id="UP000570517">
    <property type="component" value="Unassembled WGS sequence"/>
</dbReference>
<comment type="caution">
    <text evidence="2">The sequence shown here is derived from an EMBL/GenBank/DDBJ whole genome shotgun (WGS) entry which is preliminary data.</text>
</comment>
<evidence type="ECO:0000259" key="1">
    <source>
        <dbReference type="PROSITE" id="PS50995"/>
    </source>
</evidence>
<dbReference type="SUPFAM" id="SSF46785">
    <property type="entry name" value="Winged helix' DNA-binding domain"/>
    <property type="match status" value="1"/>
</dbReference>
<dbReference type="Gene3D" id="1.10.10.10">
    <property type="entry name" value="Winged helix-like DNA-binding domain superfamily/Winged helix DNA-binding domain"/>
    <property type="match status" value="1"/>
</dbReference>
<dbReference type="Pfam" id="PF12802">
    <property type="entry name" value="MarR_2"/>
    <property type="match status" value="1"/>
</dbReference>
<dbReference type="PANTHER" id="PTHR33164:SF106">
    <property type="entry name" value="TRANSCRIPTIONAL REGULATORY PROTEIN"/>
    <property type="match status" value="1"/>
</dbReference>
<dbReference type="EMBL" id="JABFYL010000048">
    <property type="protein sequence ID" value="NVN53283.1"/>
    <property type="molecule type" value="Genomic_DNA"/>
</dbReference>
<keyword evidence="3" id="KW-1185">Reference proteome</keyword>
<dbReference type="InterPro" id="IPR036388">
    <property type="entry name" value="WH-like_DNA-bd_sf"/>
</dbReference>
<organism evidence="2 3">
    <name type="scientific">Mycolicibacterium hippocampi</name>
    <dbReference type="NCBI Taxonomy" id="659824"/>
    <lineage>
        <taxon>Bacteria</taxon>
        <taxon>Bacillati</taxon>
        <taxon>Actinomycetota</taxon>
        <taxon>Actinomycetes</taxon>
        <taxon>Mycobacteriales</taxon>
        <taxon>Mycobacteriaceae</taxon>
        <taxon>Mycolicibacterium</taxon>
    </lineage>
</organism>
<evidence type="ECO:0000313" key="3">
    <source>
        <dbReference type="Proteomes" id="UP000570517"/>
    </source>
</evidence>
<proteinExistence type="predicted"/>
<name>A0A850PXV6_9MYCO</name>
<reference evidence="2 3" key="1">
    <citation type="submission" date="2020-05" db="EMBL/GenBank/DDBJ databases">
        <title>Draft genome sequence of Mycobacterium hippocampi DL, isolated from European seabass, Dicentrarchus labrax, reared in fish farms.</title>
        <authorList>
            <person name="Stathopoulou P."/>
            <person name="Asimakis E."/>
            <person name="Tzokas K."/>
            <person name="Batargias C."/>
            <person name="Tsiamis G."/>
        </authorList>
    </citation>
    <scope>NUCLEOTIDE SEQUENCE [LARGE SCALE GENOMIC DNA]</scope>
    <source>
        <strain evidence="2 3">DL</strain>
    </source>
</reference>